<dbReference type="RefSeq" id="WP_068996713.1">
    <property type="nucleotide sequence ID" value="NZ_MDTQ01000001.1"/>
</dbReference>
<evidence type="ECO:0000313" key="3">
    <source>
        <dbReference type="EMBL" id="ODC02329.1"/>
    </source>
</evidence>
<name>A0A1E2V5S0_9GAMM</name>
<sequence length="122" mass="13110">MTVHAVNVDDTAGIRLTEAAAAHIRRCIEQRGQGEGLRVAIKPSGCSGYAYALDFADQVDPQDLVINAHGARLIVDRDSVALMAGTEVDYISEGLNRLFKFNNPRAVDECGCGESFSVEANL</sequence>
<comment type="caution">
    <text evidence="3">The sequence shown here is derived from an EMBL/GenBank/DDBJ whole genome shotgun (WGS) entry which is preliminary data.</text>
</comment>
<dbReference type="PROSITE" id="PS01152">
    <property type="entry name" value="HESB"/>
    <property type="match status" value="1"/>
</dbReference>
<reference evidence="3 4" key="1">
    <citation type="submission" date="2016-08" db="EMBL/GenBank/DDBJ databases">
        <authorList>
            <person name="Seilhamer J.J."/>
        </authorList>
    </citation>
    <scope>NUCLEOTIDE SEQUENCE [LARGE SCALE GENOMIC DNA]</scope>
    <source>
        <strain evidence="3 4">PH27A</strain>
    </source>
</reference>
<dbReference type="EMBL" id="MDTQ01000001">
    <property type="protein sequence ID" value="ODC02329.1"/>
    <property type="molecule type" value="Genomic_DNA"/>
</dbReference>
<dbReference type="GO" id="GO:0051537">
    <property type="term" value="F:2 iron, 2 sulfur cluster binding"/>
    <property type="evidence" value="ECO:0007669"/>
    <property type="project" value="TreeGrafter"/>
</dbReference>
<dbReference type="Pfam" id="PF01521">
    <property type="entry name" value="Fe-S_biosyn"/>
    <property type="match status" value="1"/>
</dbReference>
<dbReference type="InterPro" id="IPR000361">
    <property type="entry name" value="ATAP_core_dom"/>
</dbReference>
<accession>A0A1E2V5S0</accession>
<protein>
    <submittedName>
        <fullName evidence="3">Iron-sulfur cluster assembly protein IscA</fullName>
    </submittedName>
</protein>
<dbReference type="PANTHER" id="PTHR10072:SF47">
    <property type="entry name" value="PROTEIN SUFA"/>
    <property type="match status" value="1"/>
</dbReference>
<dbReference type="STRING" id="197479.BFW38_00990"/>
<keyword evidence="4" id="KW-1185">Reference proteome</keyword>
<dbReference type="InterPro" id="IPR016092">
    <property type="entry name" value="ATAP"/>
</dbReference>
<dbReference type="InterPro" id="IPR017870">
    <property type="entry name" value="FeS_cluster_insertion_CS"/>
</dbReference>
<dbReference type="OrthoDB" id="9801228at2"/>
<dbReference type="AlphaFoldDB" id="A0A1E2V5S0"/>
<dbReference type="InterPro" id="IPR035903">
    <property type="entry name" value="HesB-like_dom_sf"/>
</dbReference>
<dbReference type="PANTHER" id="PTHR10072">
    <property type="entry name" value="IRON-SULFUR CLUSTER ASSEMBLY PROTEIN"/>
    <property type="match status" value="1"/>
</dbReference>
<evidence type="ECO:0000256" key="1">
    <source>
        <dbReference type="ARBA" id="ARBA00006718"/>
    </source>
</evidence>
<organism evidence="3 4">
    <name type="scientific">Terasakiispira papahanaumokuakeensis</name>
    <dbReference type="NCBI Taxonomy" id="197479"/>
    <lineage>
        <taxon>Bacteria</taxon>
        <taxon>Pseudomonadati</taxon>
        <taxon>Pseudomonadota</taxon>
        <taxon>Gammaproteobacteria</taxon>
        <taxon>Oceanospirillales</taxon>
        <taxon>Terasakiispira</taxon>
    </lineage>
</organism>
<feature type="domain" description="Core" evidence="2">
    <location>
        <begin position="14"/>
        <end position="114"/>
    </location>
</feature>
<evidence type="ECO:0000313" key="4">
    <source>
        <dbReference type="Proteomes" id="UP000094291"/>
    </source>
</evidence>
<dbReference type="SUPFAM" id="SSF89360">
    <property type="entry name" value="HesB-like domain"/>
    <property type="match status" value="1"/>
</dbReference>
<dbReference type="Gene3D" id="2.60.300.12">
    <property type="entry name" value="HesB-like domain"/>
    <property type="match status" value="1"/>
</dbReference>
<comment type="similarity">
    <text evidence="1">Belongs to the HesB/IscA family.</text>
</comment>
<dbReference type="InterPro" id="IPR050322">
    <property type="entry name" value="Fe-S_cluster_asmbl/transfer"/>
</dbReference>
<proteinExistence type="inferred from homology"/>
<dbReference type="Proteomes" id="UP000094291">
    <property type="component" value="Unassembled WGS sequence"/>
</dbReference>
<gene>
    <name evidence="3" type="primary">iscA</name>
    <name evidence="3" type="ORF">BFW38_00990</name>
</gene>
<evidence type="ECO:0000259" key="2">
    <source>
        <dbReference type="Pfam" id="PF01521"/>
    </source>
</evidence>
<dbReference type="NCBIfam" id="TIGR00049">
    <property type="entry name" value="iron-sulfur cluster assembly accessory protein"/>
    <property type="match status" value="1"/>
</dbReference>
<dbReference type="GO" id="GO:0005829">
    <property type="term" value="C:cytosol"/>
    <property type="evidence" value="ECO:0007669"/>
    <property type="project" value="TreeGrafter"/>
</dbReference>
<dbReference type="GO" id="GO:0016226">
    <property type="term" value="P:iron-sulfur cluster assembly"/>
    <property type="evidence" value="ECO:0007669"/>
    <property type="project" value="InterPro"/>
</dbReference>